<accession>A0ABD0K4V4</accession>
<feature type="domain" description="PNPLA" evidence="4">
    <location>
        <begin position="6"/>
        <end position="174"/>
    </location>
</feature>
<feature type="compositionally biased region" description="Polar residues" evidence="3">
    <location>
        <begin position="610"/>
        <end position="619"/>
    </location>
</feature>
<dbReference type="InterPro" id="IPR002641">
    <property type="entry name" value="PNPLA_dom"/>
</dbReference>
<organism evidence="5 6">
    <name type="scientific">Batillaria attramentaria</name>
    <dbReference type="NCBI Taxonomy" id="370345"/>
    <lineage>
        <taxon>Eukaryota</taxon>
        <taxon>Metazoa</taxon>
        <taxon>Spiralia</taxon>
        <taxon>Lophotrochozoa</taxon>
        <taxon>Mollusca</taxon>
        <taxon>Gastropoda</taxon>
        <taxon>Caenogastropoda</taxon>
        <taxon>Sorbeoconcha</taxon>
        <taxon>Cerithioidea</taxon>
        <taxon>Batillariidae</taxon>
        <taxon>Batillaria</taxon>
    </lineage>
</organism>
<sequence>MNEISFSFAGCGFLGIYHIGVGTCLQRHVPHLLKEAKFFGASAGAIISCCMMCDVPMNECVDFTLRLAKKAKSRSLGAFHPSVQIGEILRTALDEVLPPDAHEICTGRLFISVSHWLNFENKIISKFPSKNHLLDALMMSSFVPGFSGYVPLSYRGKWYIDGGLSDNLPVLDEHTILVSPFAGECDICPRDADPQMVSVTLANTSLQCSLHNLARLGGALFPPHSTQLKDMCWQGFDDALRYLSEHNLIRCPEHLLFSHLHHLERSQEVQCKVCKHHIRSARVDQLPASIAAMLDDHMKSESGLIFASVISSTCKTVYQNREKISLQTAYELICQGLEFVLGSTLYSGPWCSGHPLPDGAEGEESDEEWDEADDNGSRKICEVCNKPQTYGARHRRRRRALLPAEVQEQPEAATAPARIAVAPEHDCLHEAITNIAESGSASVSGFATPLSGVSLSAAQHINFAFSVDFETQKDVSVEAGSATVSSQPKLDTIPERVEHFHVDNITLHPEVVVEEEESGEPVSFPTELMGDHVHIHAEETEPCPCPQALDTFQACLDVIHNMEVIMTLHYLDDQNKMHTETVYGVPAHPAPHVHHPQSAEPLVQEEDADNTASPNSTSAPVLPHLEENTWDSAIQHSAAVRHELMEIIEEKILQPELEVEERRRARCHHRPAEEGGVGHFSLQVGGSLGSENLASMMNSLNTTFSTSSMDRASQSSGANPHLIKSVSDASALAKKLQALKQSQSEAGSSAKGTGPVKESWSPAQPGQRTLGSHSLCHSLQSLAESEQRCVEPAFSFRRTSRLVKASSDGSGLASSLQMIKEQDKSLQHAASDNDLNVECGAVGGKPPAERSFVSEASIDADLSVLTPRQRRRMRGKFRDERLSRSQRSLDCSTANHPEGASHAEDIPDHNTPPTSSQSEPSLPTYGPHVESQVTSNFSTDSSSSASSTSREEHPQASGESQPSYQEHLQASGESQPSYQEHPQASGESQPSYEEFSLSVLAEDVMSSEKGDSARESPKGARPKLVRSRSLQKCHEELSVLRCDLETLKLEDAEGESSPASEPQEECKEVLFSCSGPQDEGLHETEKKDEEKDRVEVSPDTRKGSYRKCKPS</sequence>
<feature type="compositionally biased region" description="Polar residues" evidence="3">
    <location>
        <begin position="761"/>
        <end position="771"/>
    </location>
</feature>
<dbReference type="SUPFAM" id="SSF52151">
    <property type="entry name" value="FabD/lysophospholipase-like"/>
    <property type="match status" value="1"/>
</dbReference>
<keyword evidence="2" id="KW-0378">Hydrolase</keyword>
<feature type="compositionally biased region" description="Basic and acidic residues" evidence="3">
    <location>
        <begin position="1006"/>
        <end position="1018"/>
    </location>
</feature>
<proteinExistence type="predicted"/>
<feature type="region of interest" description="Disordered" evidence="3">
    <location>
        <begin position="738"/>
        <end position="771"/>
    </location>
</feature>
<gene>
    <name evidence="5" type="ORF">BaRGS_00026873</name>
</gene>
<feature type="short sequence motif" description="GXSXG" evidence="2">
    <location>
        <begin position="40"/>
        <end position="44"/>
    </location>
</feature>
<feature type="short sequence motif" description="DGA/G" evidence="2">
    <location>
        <begin position="161"/>
        <end position="163"/>
    </location>
</feature>
<name>A0ABD0K4V4_9CAEN</name>
<feature type="compositionally biased region" description="Basic and acidic residues" evidence="3">
    <location>
        <begin position="899"/>
        <end position="908"/>
    </location>
</feature>
<protein>
    <recommendedName>
        <fullName evidence="4">PNPLA domain-containing protein</fullName>
    </recommendedName>
</protein>
<dbReference type="Pfam" id="PF01734">
    <property type="entry name" value="Patatin"/>
    <property type="match status" value="1"/>
</dbReference>
<feature type="compositionally biased region" description="Low complexity" evidence="3">
    <location>
        <begin position="931"/>
        <end position="948"/>
    </location>
</feature>
<dbReference type="PANTHER" id="PTHR12406:SF41">
    <property type="entry name" value="BRUMMER, ISOFORM B-RELATED"/>
    <property type="match status" value="1"/>
</dbReference>
<keyword evidence="2" id="KW-0442">Lipid degradation</keyword>
<dbReference type="AlphaFoldDB" id="A0ABD0K4V4"/>
<dbReference type="Gene3D" id="3.40.1090.10">
    <property type="entry name" value="Cytosolic phospholipase A2 catalytic domain"/>
    <property type="match status" value="2"/>
</dbReference>
<feature type="compositionally biased region" description="Basic residues" evidence="3">
    <location>
        <begin position="1020"/>
        <end position="1029"/>
    </location>
</feature>
<dbReference type="GO" id="GO:0016042">
    <property type="term" value="P:lipid catabolic process"/>
    <property type="evidence" value="ECO:0007669"/>
    <property type="project" value="UniProtKB-UniRule"/>
</dbReference>
<feature type="compositionally biased region" description="Polar residues" evidence="3">
    <location>
        <begin position="885"/>
        <end position="895"/>
    </location>
</feature>
<keyword evidence="6" id="KW-1185">Reference proteome</keyword>
<dbReference type="InterPro" id="IPR033562">
    <property type="entry name" value="PLPL"/>
</dbReference>
<evidence type="ECO:0000313" key="5">
    <source>
        <dbReference type="EMBL" id="KAK7481847.1"/>
    </source>
</evidence>
<evidence type="ECO:0000313" key="6">
    <source>
        <dbReference type="Proteomes" id="UP001519460"/>
    </source>
</evidence>
<evidence type="ECO:0000259" key="4">
    <source>
        <dbReference type="PROSITE" id="PS51635"/>
    </source>
</evidence>
<dbReference type="GO" id="GO:0016787">
    <property type="term" value="F:hydrolase activity"/>
    <property type="evidence" value="ECO:0007669"/>
    <property type="project" value="UniProtKB-UniRule"/>
</dbReference>
<feature type="active site" description="Nucleophile" evidence="2">
    <location>
        <position position="42"/>
    </location>
</feature>
<feature type="compositionally biased region" description="Polar residues" evidence="3">
    <location>
        <begin position="911"/>
        <end position="921"/>
    </location>
</feature>
<evidence type="ECO:0000256" key="2">
    <source>
        <dbReference type="PROSITE-ProRule" id="PRU01161"/>
    </source>
</evidence>
<feature type="region of interest" description="Disordered" evidence="3">
    <location>
        <begin position="588"/>
        <end position="622"/>
    </location>
</feature>
<feature type="region of interest" description="Disordered" evidence="3">
    <location>
        <begin position="867"/>
        <end position="1029"/>
    </location>
</feature>
<dbReference type="EMBL" id="JACVVK020000255">
    <property type="protein sequence ID" value="KAK7481847.1"/>
    <property type="molecule type" value="Genomic_DNA"/>
</dbReference>
<feature type="region of interest" description="Disordered" evidence="3">
    <location>
        <begin position="1051"/>
        <end position="1111"/>
    </location>
</feature>
<keyword evidence="1 2" id="KW-0443">Lipid metabolism</keyword>
<feature type="compositionally biased region" description="Polar residues" evidence="3">
    <location>
        <begin position="957"/>
        <end position="991"/>
    </location>
</feature>
<evidence type="ECO:0000256" key="3">
    <source>
        <dbReference type="SAM" id="MobiDB-lite"/>
    </source>
</evidence>
<dbReference type="PANTHER" id="PTHR12406">
    <property type="entry name" value="CALCIUM-INDEPENDENT PHOSPHOLIPASE A2 IPLA2 -RELATED"/>
    <property type="match status" value="1"/>
</dbReference>
<dbReference type="InterPro" id="IPR016035">
    <property type="entry name" value="Acyl_Trfase/lysoPLipase"/>
</dbReference>
<dbReference type="PROSITE" id="PS51635">
    <property type="entry name" value="PNPLA"/>
    <property type="match status" value="1"/>
</dbReference>
<feature type="active site" description="Proton acceptor" evidence="2">
    <location>
        <position position="161"/>
    </location>
</feature>
<feature type="compositionally biased region" description="Basic and acidic residues" evidence="3">
    <location>
        <begin position="1079"/>
        <end position="1102"/>
    </location>
</feature>
<reference evidence="5 6" key="1">
    <citation type="journal article" date="2023" name="Sci. Data">
        <title>Genome assembly of the Korean intertidal mud-creeper Batillaria attramentaria.</title>
        <authorList>
            <person name="Patra A.K."/>
            <person name="Ho P.T."/>
            <person name="Jun S."/>
            <person name="Lee S.J."/>
            <person name="Kim Y."/>
            <person name="Won Y.J."/>
        </authorList>
    </citation>
    <scope>NUCLEOTIDE SEQUENCE [LARGE SCALE GENOMIC DNA]</scope>
    <source>
        <strain evidence="5">Wonlab-2016</strain>
    </source>
</reference>
<comment type="caution">
    <text evidence="5">The sequence shown here is derived from an EMBL/GenBank/DDBJ whole genome shotgun (WGS) entry which is preliminary data.</text>
</comment>
<feature type="short sequence motif" description="GXGXXG" evidence="2">
    <location>
        <begin position="10"/>
        <end position="15"/>
    </location>
</feature>
<dbReference type="Proteomes" id="UP001519460">
    <property type="component" value="Unassembled WGS sequence"/>
</dbReference>
<evidence type="ECO:0000256" key="1">
    <source>
        <dbReference type="ARBA" id="ARBA00023098"/>
    </source>
</evidence>